<evidence type="ECO:0000313" key="3">
    <source>
        <dbReference type="Proteomes" id="UP000249873"/>
    </source>
</evidence>
<dbReference type="EMBL" id="CP029480">
    <property type="protein sequence ID" value="AWV96767.1"/>
    <property type="molecule type" value="Genomic_DNA"/>
</dbReference>
<gene>
    <name evidence="2" type="ORF">DJ013_00590</name>
</gene>
<dbReference type="RefSeq" id="WP_111369869.1">
    <property type="nucleotide sequence ID" value="NZ_CP029480.1"/>
</dbReference>
<evidence type="ECO:0000313" key="2">
    <source>
        <dbReference type="EMBL" id="AWV96767.1"/>
    </source>
</evidence>
<feature type="chain" id="PRO_5016259584" description="Secretion system C-terminal sorting domain-containing protein" evidence="1">
    <location>
        <begin position="19"/>
        <end position="1972"/>
    </location>
</feature>
<evidence type="ECO:0008006" key="4">
    <source>
        <dbReference type="Google" id="ProtNLM"/>
    </source>
</evidence>
<reference evidence="2 3" key="1">
    <citation type="submission" date="2018-05" db="EMBL/GenBank/DDBJ databases">
        <title>Complete genome sequence of Arcticibacterium luteifluviistationis SM1504T, a cytophagaceae bacterium isolated from Arctic surface seawater.</title>
        <authorList>
            <person name="Li Y."/>
            <person name="Qin Q.-L."/>
        </authorList>
    </citation>
    <scope>NUCLEOTIDE SEQUENCE [LARGE SCALE GENOMIC DNA]</scope>
    <source>
        <strain evidence="2 3">SM1504</strain>
    </source>
</reference>
<accession>A0A2Z4G6I1</accession>
<dbReference type="Proteomes" id="UP000249873">
    <property type="component" value="Chromosome"/>
</dbReference>
<dbReference type="Gene3D" id="2.60.40.2030">
    <property type="match status" value="1"/>
</dbReference>
<dbReference type="KEGG" id="als:DJ013_00590"/>
<organism evidence="2 3">
    <name type="scientific">Arcticibacterium luteifluviistationis</name>
    <dbReference type="NCBI Taxonomy" id="1784714"/>
    <lineage>
        <taxon>Bacteria</taxon>
        <taxon>Pseudomonadati</taxon>
        <taxon>Bacteroidota</taxon>
        <taxon>Cytophagia</taxon>
        <taxon>Cytophagales</taxon>
        <taxon>Leadbetterellaceae</taxon>
        <taxon>Arcticibacterium</taxon>
    </lineage>
</organism>
<keyword evidence="3" id="KW-1185">Reference proteome</keyword>
<proteinExistence type="predicted"/>
<dbReference type="Gene3D" id="2.60.120.380">
    <property type="match status" value="1"/>
</dbReference>
<name>A0A2Z4G6I1_9BACT</name>
<evidence type="ECO:0000256" key="1">
    <source>
        <dbReference type="SAM" id="SignalP"/>
    </source>
</evidence>
<sequence length="1972" mass="211243">MKRILLLLIALIANFAVCGQVTNGTYNMEVHFVKGWGQVDEENGDSEPTFISKVQEDTGYDQNSLLSIADGASNSGSTCYYYSANSNFYGPTVDYNLGTFTNSSGRYDWNLMSYEDDGGSRCVKDNGDDDVSSIWNWKYAYSGVEASTWLEFEENIENGSYGTLKHAWRYTHGSAASDPLEFGTITSGTKSHTNTNRSAPSGASSSLGYNNHWGSNYGFSFKSGNDVTYKFSISSSKKVTISTDYSTTDFDTYLHLVRWNSNGTFNYLTGDDDGGSVSQTSKIIQDLCPGDYGIIVDGYDGSSKGDFHLTVGVSTLTVSPGTIARSGAQYICPNATLSTATNSVYASSTLGRVTYTWEKNTYNGSAWSGWSTTSGTGSSNSSLGNLGTNEAVAIRRKATDCGSSAYTDIVYYYKTTVTATAGSITGSKMIPNPQEISNGSISNYSSASASPSAIISWEKNDGGGWQTIPGATSQSYTLPSAISQTTEYRRKVKSSCTSPEVSSTTSPVEVKVINTNGIISGVVKDRNNAFGIGGITITATRTTSVEGGAVNKTYTDITSPSGTFSIPGVYYGDIAPGSGDAASFNVVPSKAGHGFDPDIQTVTVQQNNPTPPGITFLDTTGFVITGVISQECADCDGATVSAPKVFYLENVDIIEDGSAAGKTTDETGTYTTIKLFEGDYDIKPEYETHQFSPEETTVTVGGSGGVTTTGIDFKDTTTHVISGNVIINCTDFYIGQANITFSQVLPDKNGAPVLPTFTKTITTNSGSGAYSVRLPAAKYKVSVNSFSNVPQEKNLNGIEMAAFLNAYPDSIRVRDITNVDTTLNLYFHEKPQIQVTGLAGPCDGTSGLTGAIDLSSNPIFVQSEERTFTVKVWEGNPSKACPAVDSMLIMSTNIEVDDVPEQLDTMTTGGEVELTLVGGIPNIIPPHHKTLSFNFTDVWKREADPAIIYPVVTGIKANIGSFATVSPEIPIMILRDPPGDQSSSYWSQNNTTETSNRFYGKIGGSSEIWGKVKVGVETQNGLGVSIKSKVWGEIGGSLITSGSIKKSEEVTVSSTNSQAFATNNGTFVVGEKADVYIGAAMNLKYAVTNEVIYAPDTCSFYLKKFLMISNEGFATKYIYSEHHILTSLIPTLKSFRDQPSITQAEKDGYADQISVWEQIIENNKELKRKAKFVENISFDGSVGAITSSSSGTIKSTSTIEFDLAIDAGVATELGLEVGGAGVSGGVKMRMKMETGKSTVTTNTTTTTTGYTINDQNPGDFYTVDVKTDPVYGTPVFDLVAGTSSCPTETGAQPRYEVSLTSANPILSGIPANGTGIFEVKIGNTSQSEETRSYYIRHINASSNGATISKDGNPFIVPFEYNLNYLQQVPISIGVTRFNPNVYGFEDIRFEAYDACRGVNPAFPLSRKEISISAFFANGCSPITLSAPENGFVVSQANNNMLGLTMKDYDYNNLDNIVVEYAEKGTSSWIEAITIPKSQIQNSSFGTQISLDIAGLSDGEYNFRLKLKCGLDVVYSKRVYGTIDRKGPESFGLPQPSDDVYSLGDEISSEFNEKLACSSFNASNFTMTRLSNSTTVPAVLGCFNNKIVITPTIDILPFLGDSVRVNLVNINDQYGNPSLVDYSWKFFIGTPEIDATVPYYANLNPASSTSTSGSPSISSTPTSMDEDAIGTLNMNFSTSVAPTDSILVYFIVAGTASFGDDYTVSGAHTFDGNEGSIYIPKNGFYAQLSINPIADTDLESDETIILGILSGGDYNIGGSNKVTLTILNDDSDDCENGGSPFLVDNNASGNTAISAGEYHKSFLESDGDVQSPTTVIFKGEHSVTLKPGFEVQNGSVFLAILEDCPNLVTGGPSGGEKGARLATANTTAAPEFTTYTIENKARLDESKGIVQKIDKNGEILIPFASAFEQQFEISLLTTTASKKGDYNSDITYQSGVNTFSLDTNELEAGNYFLKFKGLRDKKESYHKLVVSGN</sequence>
<dbReference type="SUPFAM" id="SSF141072">
    <property type="entry name" value="CalX-like"/>
    <property type="match status" value="1"/>
</dbReference>
<dbReference type="InterPro" id="IPR055015">
    <property type="entry name" value="GCX_COOH"/>
</dbReference>
<dbReference type="OrthoDB" id="976756at2"/>
<dbReference type="NCBIfam" id="NF045639">
    <property type="entry name" value="GCX_COOH"/>
    <property type="match status" value="1"/>
</dbReference>
<dbReference type="InterPro" id="IPR038081">
    <property type="entry name" value="CalX-like_sf"/>
</dbReference>
<keyword evidence="1" id="KW-0732">Signal</keyword>
<protein>
    <recommendedName>
        <fullName evidence="4">Secretion system C-terminal sorting domain-containing protein</fullName>
    </recommendedName>
</protein>
<feature type="signal peptide" evidence="1">
    <location>
        <begin position="1"/>
        <end position="18"/>
    </location>
</feature>